<dbReference type="SUPFAM" id="SSF50891">
    <property type="entry name" value="Cyclophilin-like"/>
    <property type="match status" value="1"/>
</dbReference>
<dbReference type="Proteomes" id="UP000199582">
    <property type="component" value="Unassembled WGS sequence"/>
</dbReference>
<sequence length="255" mass="27575">MTPIGPDRSRIDPARDWPRIRTVGVDGLLVSFGDRLSEPANRAALAFRAALERAAPEGVEESATSLVSAYVRFNPLWNDHAAMRTALEAILVSRDWYDAPLPEGRRLWRIPTVYGTDLAPQLEEAAAAAGLVPEAAIASLSQSRVRVQTIGFAPGQPYLGELDPAWDIPRQKALTARVPEGALTVAIRQIVLFSVSAPTGWRHVGQTAIRLFRPEADTPFVLRPGDEVLFDAVSPEKLAAMRGDPDGGATAQALK</sequence>
<dbReference type="Gene3D" id="3.30.1360.40">
    <property type="match status" value="1"/>
</dbReference>
<dbReference type="PANTHER" id="PTHR34698">
    <property type="entry name" value="5-OXOPROLINASE SUBUNIT B"/>
    <property type="match status" value="1"/>
</dbReference>
<evidence type="ECO:0000256" key="1">
    <source>
        <dbReference type="ARBA" id="ARBA00022741"/>
    </source>
</evidence>
<evidence type="ECO:0000256" key="2">
    <source>
        <dbReference type="ARBA" id="ARBA00022801"/>
    </source>
</evidence>
<dbReference type="Gene3D" id="2.40.100.10">
    <property type="entry name" value="Cyclophilin-like"/>
    <property type="match status" value="1"/>
</dbReference>
<dbReference type="EMBL" id="FOAG01000004">
    <property type="protein sequence ID" value="SEL18182.1"/>
    <property type="molecule type" value="Genomic_DNA"/>
</dbReference>
<dbReference type="InterPro" id="IPR010016">
    <property type="entry name" value="PxpB"/>
</dbReference>
<dbReference type="RefSeq" id="WP_093034410.1">
    <property type="nucleotide sequence ID" value="NZ_FOAG01000004.1"/>
</dbReference>
<dbReference type="AlphaFoldDB" id="A0A1H7N3N2"/>
<gene>
    <name evidence="5" type="ORF">SAMN05443999_10430</name>
</gene>
<keyword evidence="6" id="KW-1185">Reference proteome</keyword>
<dbReference type="GO" id="GO:0016787">
    <property type="term" value="F:hydrolase activity"/>
    <property type="evidence" value="ECO:0007669"/>
    <property type="project" value="UniProtKB-KW"/>
</dbReference>
<organism evidence="5 6">
    <name type="scientific">Roseovarius azorensis</name>
    <dbReference type="NCBI Taxonomy" id="1287727"/>
    <lineage>
        <taxon>Bacteria</taxon>
        <taxon>Pseudomonadati</taxon>
        <taxon>Pseudomonadota</taxon>
        <taxon>Alphaproteobacteria</taxon>
        <taxon>Rhodobacterales</taxon>
        <taxon>Roseobacteraceae</taxon>
        <taxon>Roseovarius</taxon>
    </lineage>
</organism>
<dbReference type="Pfam" id="PF02682">
    <property type="entry name" value="CT_C_D"/>
    <property type="match status" value="1"/>
</dbReference>
<keyword evidence="3" id="KW-0067">ATP-binding</keyword>
<keyword evidence="1" id="KW-0547">Nucleotide-binding</keyword>
<keyword evidence="2" id="KW-0378">Hydrolase</keyword>
<dbReference type="GO" id="GO:0005524">
    <property type="term" value="F:ATP binding"/>
    <property type="evidence" value="ECO:0007669"/>
    <property type="project" value="UniProtKB-KW"/>
</dbReference>
<evidence type="ECO:0000256" key="3">
    <source>
        <dbReference type="ARBA" id="ARBA00022840"/>
    </source>
</evidence>
<evidence type="ECO:0000313" key="5">
    <source>
        <dbReference type="EMBL" id="SEL18182.1"/>
    </source>
</evidence>
<protein>
    <submittedName>
        <fullName evidence="5">Sensor histidine kinase inhibitor, KipI family</fullName>
    </submittedName>
</protein>
<accession>A0A1H7N3N2</accession>
<dbReference type="InterPro" id="IPR029000">
    <property type="entry name" value="Cyclophilin-like_dom_sf"/>
</dbReference>
<evidence type="ECO:0000259" key="4">
    <source>
        <dbReference type="SMART" id="SM00796"/>
    </source>
</evidence>
<dbReference type="PANTHER" id="PTHR34698:SF2">
    <property type="entry name" value="5-OXOPROLINASE SUBUNIT B"/>
    <property type="match status" value="1"/>
</dbReference>
<dbReference type="OrthoDB" id="9778567at2"/>
<dbReference type="SUPFAM" id="SSF160467">
    <property type="entry name" value="PH0987 N-terminal domain-like"/>
    <property type="match status" value="1"/>
</dbReference>
<dbReference type="SMART" id="SM00796">
    <property type="entry name" value="AHS1"/>
    <property type="match status" value="1"/>
</dbReference>
<feature type="domain" description="Carboxyltransferase" evidence="4">
    <location>
        <begin position="18"/>
        <end position="222"/>
    </location>
</feature>
<name>A0A1H7N3N2_9RHOB</name>
<dbReference type="InterPro" id="IPR003833">
    <property type="entry name" value="CT_C_D"/>
</dbReference>
<evidence type="ECO:0000313" key="6">
    <source>
        <dbReference type="Proteomes" id="UP000199582"/>
    </source>
</evidence>
<proteinExistence type="predicted"/>
<dbReference type="STRING" id="1287727.SAMN05443999_10430"/>
<reference evidence="5 6" key="1">
    <citation type="submission" date="2016-10" db="EMBL/GenBank/DDBJ databases">
        <authorList>
            <person name="de Groot N.N."/>
        </authorList>
    </citation>
    <scope>NUCLEOTIDE SEQUENCE [LARGE SCALE GENOMIC DNA]</scope>
    <source>
        <strain evidence="5 6">DSM 100674</strain>
    </source>
</reference>